<dbReference type="GO" id="GO:0004637">
    <property type="term" value="F:phosphoribosylamine-glycine ligase activity"/>
    <property type="evidence" value="ECO:0007669"/>
    <property type="project" value="UniProtKB-UniRule"/>
</dbReference>
<dbReference type="InterPro" id="IPR020561">
    <property type="entry name" value="PRibGlycinamid_synth_ATP-grasp"/>
</dbReference>
<evidence type="ECO:0000256" key="13">
    <source>
        <dbReference type="ARBA" id="ARBA00042864"/>
    </source>
</evidence>
<evidence type="ECO:0000256" key="5">
    <source>
        <dbReference type="ARBA" id="ARBA00022598"/>
    </source>
</evidence>
<dbReference type="Pfam" id="PF02844">
    <property type="entry name" value="GARS_N"/>
    <property type="match status" value="1"/>
</dbReference>
<evidence type="ECO:0000256" key="6">
    <source>
        <dbReference type="ARBA" id="ARBA00022723"/>
    </source>
</evidence>
<evidence type="ECO:0000259" key="16">
    <source>
        <dbReference type="PROSITE" id="PS50975"/>
    </source>
</evidence>
<dbReference type="Gene3D" id="3.90.600.10">
    <property type="entry name" value="Phosphoribosylglycinamide synthetase, C-terminal domain"/>
    <property type="match status" value="1"/>
</dbReference>
<protein>
    <recommendedName>
        <fullName evidence="4 14">Phosphoribosylamine--glycine ligase</fullName>
        <ecNumber evidence="4 14">6.3.4.13</ecNumber>
    </recommendedName>
    <alternativeName>
        <fullName evidence="14">GARS</fullName>
    </alternativeName>
    <alternativeName>
        <fullName evidence="13 14">Phosphoribosylglycinamide synthetase</fullName>
    </alternativeName>
    <alternativeName>
        <fullName evidence="12 14">glycinamide ribonucleotide synthetase</fullName>
    </alternativeName>
</protein>
<evidence type="ECO:0000256" key="9">
    <source>
        <dbReference type="ARBA" id="ARBA00022840"/>
    </source>
</evidence>
<dbReference type="PANTHER" id="PTHR43472:SF1">
    <property type="entry name" value="PHOSPHORIBOSYLAMINE--GLYCINE LIGASE, CHLOROPLASTIC"/>
    <property type="match status" value="1"/>
</dbReference>
<dbReference type="SMART" id="SM01209">
    <property type="entry name" value="GARS_A"/>
    <property type="match status" value="1"/>
</dbReference>
<dbReference type="InterPro" id="IPR011054">
    <property type="entry name" value="Rudment_hybrid_motif"/>
</dbReference>
<dbReference type="GO" id="GO:0046872">
    <property type="term" value="F:metal ion binding"/>
    <property type="evidence" value="ECO:0007669"/>
    <property type="project" value="UniProtKB-KW"/>
</dbReference>
<comment type="cofactor">
    <cofactor evidence="2">
        <name>Mg(2+)</name>
        <dbReference type="ChEBI" id="CHEBI:18420"/>
    </cofactor>
</comment>
<keyword evidence="5 14" id="KW-0436">Ligase</keyword>
<evidence type="ECO:0000256" key="10">
    <source>
        <dbReference type="ARBA" id="ARBA00023211"/>
    </source>
</evidence>
<dbReference type="EC" id="6.3.4.13" evidence="4 14"/>
<dbReference type="Gene3D" id="3.40.50.20">
    <property type="match status" value="1"/>
</dbReference>
<dbReference type="Pfam" id="PF01071">
    <property type="entry name" value="GARS_A"/>
    <property type="match status" value="1"/>
</dbReference>
<gene>
    <name evidence="14 17" type="primary">purD</name>
    <name evidence="17" type="ORF">Q4F26_04825</name>
</gene>
<dbReference type="Gene3D" id="3.30.1490.20">
    <property type="entry name" value="ATP-grasp fold, A domain"/>
    <property type="match status" value="1"/>
</dbReference>
<dbReference type="GO" id="GO:0009113">
    <property type="term" value="P:purine nucleobase biosynthetic process"/>
    <property type="evidence" value="ECO:0007669"/>
    <property type="project" value="InterPro"/>
</dbReference>
<organism evidence="17 18">
    <name type="scientific">Atopococcus tabaci</name>
    <dbReference type="NCBI Taxonomy" id="269774"/>
    <lineage>
        <taxon>Bacteria</taxon>
        <taxon>Bacillati</taxon>
        <taxon>Bacillota</taxon>
        <taxon>Bacilli</taxon>
        <taxon>Lactobacillales</taxon>
        <taxon>Carnobacteriaceae</taxon>
        <taxon>Atopococcus</taxon>
    </lineage>
</organism>
<dbReference type="InterPro" id="IPR016185">
    <property type="entry name" value="PreATP-grasp_dom_sf"/>
</dbReference>
<keyword evidence="6" id="KW-0479">Metal-binding</keyword>
<keyword evidence="10" id="KW-0464">Manganese</keyword>
<evidence type="ECO:0000256" key="7">
    <source>
        <dbReference type="ARBA" id="ARBA00022741"/>
    </source>
</evidence>
<proteinExistence type="inferred from homology"/>
<dbReference type="InterPro" id="IPR000115">
    <property type="entry name" value="PRibGlycinamide_synth"/>
</dbReference>
<evidence type="ECO:0000256" key="11">
    <source>
        <dbReference type="ARBA" id="ARBA00038345"/>
    </source>
</evidence>
<keyword evidence="9 15" id="KW-0067">ATP-binding</keyword>
<dbReference type="Proteomes" id="UP001171751">
    <property type="component" value="Unassembled WGS sequence"/>
</dbReference>
<evidence type="ECO:0000256" key="1">
    <source>
        <dbReference type="ARBA" id="ARBA00001936"/>
    </source>
</evidence>
<dbReference type="SUPFAM" id="SSF51246">
    <property type="entry name" value="Rudiment single hybrid motif"/>
    <property type="match status" value="1"/>
</dbReference>
<comment type="pathway">
    <text evidence="3 14">Purine metabolism; IMP biosynthesis via de novo pathway; N(1)-(5-phospho-D-ribosyl)glycinamide from 5-phospho-alpha-D-ribose 1-diphosphate: step 2/2.</text>
</comment>
<evidence type="ECO:0000256" key="3">
    <source>
        <dbReference type="ARBA" id="ARBA00005174"/>
    </source>
</evidence>
<dbReference type="InterPro" id="IPR037123">
    <property type="entry name" value="PRibGlycinamide_synth_C_sf"/>
</dbReference>
<comment type="cofactor">
    <cofactor evidence="1">
        <name>Mn(2+)</name>
        <dbReference type="ChEBI" id="CHEBI:29035"/>
    </cofactor>
</comment>
<dbReference type="SMART" id="SM01210">
    <property type="entry name" value="GARS_C"/>
    <property type="match status" value="1"/>
</dbReference>
<dbReference type="InterPro" id="IPR020562">
    <property type="entry name" value="PRibGlycinamide_synth_N"/>
</dbReference>
<dbReference type="Gene3D" id="3.30.470.20">
    <property type="entry name" value="ATP-grasp fold, B domain"/>
    <property type="match status" value="1"/>
</dbReference>
<dbReference type="PANTHER" id="PTHR43472">
    <property type="entry name" value="PHOSPHORIBOSYLAMINE--GLYCINE LIGASE"/>
    <property type="match status" value="1"/>
</dbReference>
<dbReference type="InterPro" id="IPR020560">
    <property type="entry name" value="PRibGlycinamide_synth_C-dom"/>
</dbReference>
<dbReference type="EMBL" id="JAUNQW010000019">
    <property type="protein sequence ID" value="MDO5457652.1"/>
    <property type="molecule type" value="Genomic_DNA"/>
</dbReference>
<evidence type="ECO:0000313" key="17">
    <source>
        <dbReference type="EMBL" id="MDO5457652.1"/>
    </source>
</evidence>
<name>A0AA43ZSW2_9LACT</name>
<evidence type="ECO:0000256" key="2">
    <source>
        <dbReference type="ARBA" id="ARBA00001946"/>
    </source>
</evidence>
<dbReference type="AlphaFoldDB" id="A0AA43ZSW2"/>
<dbReference type="SUPFAM" id="SSF52440">
    <property type="entry name" value="PreATP-grasp domain"/>
    <property type="match status" value="1"/>
</dbReference>
<dbReference type="HAMAP" id="MF_00138">
    <property type="entry name" value="GARS"/>
    <property type="match status" value="1"/>
</dbReference>
<evidence type="ECO:0000256" key="8">
    <source>
        <dbReference type="ARBA" id="ARBA00022755"/>
    </source>
</evidence>
<accession>A0AA43ZSW2</accession>
<evidence type="ECO:0000256" key="15">
    <source>
        <dbReference type="PROSITE-ProRule" id="PRU00409"/>
    </source>
</evidence>
<dbReference type="PROSITE" id="PS50975">
    <property type="entry name" value="ATP_GRASP"/>
    <property type="match status" value="1"/>
</dbReference>
<evidence type="ECO:0000313" key="18">
    <source>
        <dbReference type="Proteomes" id="UP001171751"/>
    </source>
</evidence>
<sequence length="418" mass="45706">MNILVIGSGGREHALAWKLAQSEKADKIYVAPGNAGTQEDFTNVAIDVMDFDALIEFSKENDIDLVVVGPEDPLNEGIVDRFAAADISIFGPDQACTQFESSKDFTKQFLNTYDIPTAASFTTTNYEAAAAFVETSDLPLVVKADGLCQGKGVIICETKDEAVDALEEMLVQKNFGDEGSTVVIEEFLEGQEQSLLCFVSNNKLVPMETAQDYKKIYEGEQGPNTGGVGIYSPSNLVTEELDACVEDILSKIEAGLEAEDLTFNGILFIGFMVKDNQPKVLEFNVRFGDPETEALMPRLESDLVEVMEKTLVGDLEAKDLKWSDQSVVGVVLYSEGYPAGYENNIEITHLPEVSGDQEIIFHNGTCFNAEGDLLTNGGRVLTILGKADTIEDARQIAYRLAEQVECTSLGYRKDIAEF</sequence>
<dbReference type="Pfam" id="PF02843">
    <property type="entry name" value="GARS_C"/>
    <property type="match status" value="1"/>
</dbReference>
<dbReference type="PROSITE" id="PS00184">
    <property type="entry name" value="GARS"/>
    <property type="match status" value="1"/>
</dbReference>
<evidence type="ECO:0000256" key="4">
    <source>
        <dbReference type="ARBA" id="ARBA00013255"/>
    </source>
</evidence>
<reference evidence="17" key="1">
    <citation type="submission" date="2023-07" db="EMBL/GenBank/DDBJ databases">
        <title>Between Cages and Wild: Unraveling the Impact of Captivity on Animal Microbiomes and Antimicrobial Resistance.</title>
        <authorList>
            <person name="Schmartz G.P."/>
            <person name="Rehner J."/>
            <person name="Schuff M.J."/>
            <person name="Becker S.L."/>
            <person name="Kravczyk M."/>
            <person name="Gurevich A."/>
            <person name="Francke R."/>
            <person name="Mueller R."/>
            <person name="Keller V."/>
            <person name="Keller A."/>
        </authorList>
    </citation>
    <scope>NUCLEOTIDE SEQUENCE</scope>
    <source>
        <strain evidence="17">S39M_St_73</strain>
    </source>
</reference>
<feature type="domain" description="ATP-grasp" evidence="16">
    <location>
        <begin position="107"/>
        <end position="312"/>
    </location>
</feature>
<dbReference type="InterPro" id="IPR013815">
    <property type="entry name" value="ATP_grasp_subdomain_1"/>
</dbReference>
<keyword evidence="18" id="KW-1185">Reference proteome</keyword>
<comment type="similarity">
    <text evidence="11 14">Belongs to the GARS family.</text>
</comment>
<comment type="catalytic activity">
    <reaction evidence="14">
        <text>5-phospho-beta-D-ribosylamine + glycine + ATP = N(1)-(5-phospho-beta-D-ribosyl)glycinamide + ADP + phosphate + H(+)</text>
        <dbReference type="Rhea" id="RHEA:17453"/>
        <dbReference type="ChEBI" id="CHEBI:15378"/>
        <dbReference type="ChEBI" id="CHEBI:30616"/>
        <dbReference type="ChEBI" id="CHEBI:43474"/>
        <dbReference type="ChEBI" id="CHEBI:57305"/>
        <dbReference type="ChEBI" id="CHEBI:58681"/>
        <dbReference type="ChEBI" id="CHEBI:143788"/>
        <dbReference type="ChEBI" id="CHEBI:456216"/>
        <dbReference type="EC" id="6.3.4.13"/>
    </reaction>
</comment>
<dbReference type="GO" id="GO:0006189">
    <property type="term" value="P:'de novo' IMP biosynthetic process"/>
    <property type="evidence" value="ECO:0007669"/>
    <property type="project" value="UniProtKB-UniRule"/>
</dbReference>
<dbReference type="FunFam" id="3.40.50.20:FF:000006">
    <property type="entry name" value="Phosphoribosylamine--glycine ligase, chloroplastic"/>
    <property type="match status" value="1"/>
</dbReference>
<dbReference type="GO" id="GO:0005524">
    <property type="term" value="F:ATP binding"/>
    <property type="evidence" value="ECO:0007669"/>
    <property type="project" value="UniProtKB-UniRule"/>
</dbReference>
<evidence type="ECO:0000256" key="12">
    <source>
        <dbReference type="ARBA" id="ARBA00042242"/>
    </source>
</evidence>
<dbReference type="InterPro" id="IPR011761">
    <property type="entry name" value="ATP-grasp"/>
</dbReference>
<dbReference type="InterPro" id="IPR020559">
    <property type="entry name" value="PRibGlycinamide_synth_CS"/>
</dbReference>
<dbReference type="NCBIfam" id="TIGR00877">
    <property type="entry name" value="purD"/>
    <property type="match status" value="1"/>
</dbReference>
<comment type="caution">
    <text evidence="17">The sequence shown here is derived from an EMBL/GenBank/DDBJ whole genome shotgun (WGS) entry which is preliminary data.</text>
</comment>
<keyword evidence="8 14" id="KW-0658">Purine biosynthesis</keyword>
<dbReference type="SUPFAM" id="SSF56059">
    <property type="entry name" value="Glutathione synthetase ATP-binding domain-like"/>
    <property type="match status" value="1"/>
</dbReference>
<keyword evidence="7 15" id="KW-0547">Nucleotide-binding</keyword>
<evidence type="ECO:0000256" key="14">
    <source>
        <dbReference type="HAMAP-Rule" id="MF_00138"/>
    </source>
</evidence>